<dbReference type="PANTHER" id="PTHR43690">
    <property type="entry name" value="NARDILYSIN"/>
    <property type="match status" value="1"/>
</dbReference>
<dbReference type="AlphaFoldDB" id="A0A8G2BW60"/>
<reference evidence="8 9" key="1">
    <citation type="submission" date="2016-10" db="EMBL/GenBank/DDBJ databases">
        <authorList>
            <person name="Varghese N."/>
            <person name="Submissions S."/>
        </authorList>
    </citation>
    <scope>NUCLEOTIDE SEQUENCE [LARGE SCALE GENOMIC DNA]</scope>
    <source>
        <strain evidence="8 9">DSM 29073</strain>
    </source>
</reference>
<organism evidence="8 9">
    <name type="scientific">Parabacteroides chinchillae</name>
    <dbReference type="NCBI Taxonomy" id="871327"/>
    <lineage>
        <taxon>Bacteria</taxon>
        <taxon>Pseudomonadati</taxon>
        <taxon>Bacteroidota</taxon>
        <taxon>Bacteroidia</taxon>
        <taxon>Bacteroidales</taxon>
        <taxon>Tannerellaceae</taxon>
        <taxon>Parabacteroides</taxon>
    </lineage>
</organism>
<dbReference type="Pfam" id="PF05193">
    <property type="entry name" value="Peptidase_M16_C"/>
    <property type="match status" value="2"/>
</dbReference>
<dbReference type="InterPro" id="IPR011249">
    <property type="entry name" value="Metalloenz_LuxS/M16"/>
</dbReference>
<feature type="domain" description="Peptidase M16 N-terminal" evidence="6">
    <location>
        <begin position="31"/>
        <end position="76"/>
    </location>
</feature>
<evidence type="ECO:0000256" key="5">
    <source>
        <dbReference type="ARBA" id="ARBA00023049"/>
    </source>
</evidence>
<comment type="similarity">
    <text evidence="1">Belongs to the peptidase M16 family.</text>
</comment>
<evidence type="ECO:0000259" key="7">
    <source>
        <dbReference type="Pfam" id="PF05193"/>
    </source>
</evidence>
<dbReference type="InterPro" id="IPR011765">
    <property type="entry name" value="Pept_M16_N"/>
</dbReference>
<evidence type="ECO:0000256" key="4">
    <source>
        <dbReference type="ARBA" id="ARBA00022833"/>
    </source>
</evidence>
<evidence type="ECO:0000256" key="1">
    <source>
        <dbReference type="ARBA" id="ARBA00007261"/>
    </source>
</evidence>
<evidence type="ECO:0000313" key="8">
    <source>
        <dbReference type="EMBL" id="SEF82294.1"/>
    </source>
</evidence>
<dbReference type="GO" id="GO:0046872">
    <property type="term" value="F:metal ion binding"/>
    <property type="evidence" value="ECO:0007669"/>
    <property type="project" value="InterPro"/>
</dbReference>
<proteinExistence type="inferred from homology"/>
<name>A0A8G2BW60_9BACT</name>
<dbReference type="Proteomes" id="UP000236725">
    <property type="component" value="Unassembled WGS sequence"/>
</dbReference>
<evidence type="ECO:0000256" key="2">
    <source>
        <dbReference type="ARBA" id="ARBA00022670"/>
    </source>
</evidence>
<sequence length="954" mass="108206">MALTCYTNILSAQIPESLKVYEHTLSNGLTVWLNEDHTQPKVFGAVVVKAGSKDCPNTGIAHYFEHMMFKGTDKIGTTDYDAEKVVLDSIAAKYDELAATQDSKLRSSIQKEINEMSVRAAEYVIPNEFDRLISRYGGTKLNAGTSYDFTVYFNTFSPQYITQWAEINSERLLNPVFRLFQSELETVYEEKNMYSDMIGSQAIEKLTERYFYPHPYAYPIIGSTESLKNPRLSEMQKFFETYYVGSNMGLILSGDFDAKTVLPILESAFSRIRKGEAPQREIVEIPPFKGKEKMKIKVPIPFVKAMALGFRGVPANHKDKVALNIAMALLNNSNGTGYLDKLTVEHKVMASMAVNESMNEAGILGILVVPKLFVQSYSAAEKLVWKEINRIKTGDFSEETFQSLKLEQKREYDSGLEDISVRAQAMMRIFSQGKSWNDYLDEVARIDDLSKEDVMDVARKYFNENYLYVTKKTGKYPKDNLPKPDYTPVVPRNKDATSNYVKQLQEMPEKELEPRLLDFEKDIKIRPVTSLATLYASPNPVNDIFSLHLVFGIGALERPILNQTAGYLHFIGTDSLSFNDFRNRLQTLGSTLAFEVSDTDFDVKVSGFEANLQETLTLVGDFMRHAKADNKKLGQIVDDAKVSNKAFAKSSESLAKALLEKVMYGEQSRFWTKLPLSRIKKLKGQELVDAFNEARKVECSIHYCGSHSMDEVISLLKENLPVQEINVPSAYPYYRETLSYDEPVVYFFDMPDVSQSIVYGYIPGDALKDEETRHAAKLFTGYFGGDMSSLMFQEIREFRSFAYRVNARINQPSAKLPDKPATFVTMLSTQGDKTLDAMTVLDSLIKKMPERPEARVDAVKQSILNSVNNEYPSFRQISPKIYTALRNGYNTDPNRELLADIENMHMKDISGFYEKHVAGRPVVYAIVGSSKHIDMKKLASFGTIVKVKRKDIYK</sequence>
<evidence type="ECO:0000259" key="6">
    <source>
        <dbReference type="Pfam" id="PF00675"/>
    </source>
</evidence>
<dbReference type="EMBL" id="FNVS01000007">
    <property type="protein sequence ID" value="SEF82294.1"/>
    <property type="molecule type" value="Genomic_DNA"/>
</dbReference>
<feature type="domain" description="Peptidase M16 C-terminal" evidence="7">
    <location>
        <begin position="708"/>
        <end position="861"/>
    </location>
</feature>
<feature type="domain" description="Peptidase M16 C-terminal" evidence="7">
    <location>
        <begin position="234"/>
        <end position="405"/>
    </location>
</feature>
<dbReference type="GO" id="GO:0006508">
    <property type="term" value="P:proteolysis"/>
    <property type="evidence" value="ECO:0007669"/>
    <property type="project" value="UniProtKB-KW"/>
</dbReference>
<dbReference type="InterPro" id="IPR007863">
    <property type="entry name" value="Peptidase_M16_C"/>
</dbReference>
<keyword evidence="9" id="KW-1185">Reference proteome</keyword>
<evidence type="ECO:0000256" key="3">
    <source>
        <dbReference type="ARBA" id="ARBA00022801"/>
    </source>
</evidence>
<keyword evidence="4" id="KW-0862">Zinc</keyword>
<dbReference type="GO" id="GO:0008237">
    <property type="term" value="F:metallopeptidase activity"/>
    <property type="evidence" value="ECO:0007669"/>
    <property type="project" value="UniProtKB-KW"/>
</dbReference>
<evidence type="ECO:0000313" key="9">
    <source>
        <dbReference type="Proteomes" id="UP000236725"/>
    </source>
</evidence>
<dbReference type="SUPFAM" id="SSF63411">
    <property type="entry name" value="LuxS/MPP-like metallohydrolase"/>
    <property type="match status" value="4"/>
</dbReference>
<keyword evidence="3" id="KW-0378">Hydrolase</keyword>
<keyword evidence="5" id="KW-0482">Metalloprotease</keyword>
<protein>
    <submittedName>
        <fullName evidence="8">Predicted Zn-dependent peptidase</fullName>
    </submittedName>
</protein>
<keyword evidence="2" id="KW-0645">Protease</keyword>
<gene>
    <name evidence="8" type="ORF">SAMN05444001_107176</name>
</gene>
<dbReference type="InterPro" id="IPR050626">
    <property type="entry name" value="Peptidase_M16"/>
</dbReference>
<dbReference type="PANTHER" id="PTHR43690:SF17">
    <property type="entry name" value="PROTEIN YHJJ"/>
    <property type="match status" value="1"/>
</dbReference>
<dbReference type="Pfam" id="PF00675">
    <property type="entry name" value="Peptidase_M16"/>
    <property type="match status" value="1"/>
</dbReference>
<comment type="caution">
    <text evidence="8">The sequence shown here is derived from an EMBL/GenBank/DDBJ whole genome shotgun (WGS) entry which is preliminary data.</text>
</comment>
<dbReference type="Gene3D" id="3.30.830.10">
    <property type="entry name" value="Metalloenzyme, LuxS/M16 peptidase-like"/>
    <property type="match status" value="4"/>
</dbReference>
<dbReference type="RefSeq" id="WP_103983197.1">
    <property type="nucleotide sequence ID" value="NZ_FNVS01000007.1"/>
</dbReference>
<accession>A0A8G2BW60</accession>